<dbReference type="EMBL" id="RWGY01000018">
    <property type="protein sequence ID" value="TVU23201.1"/>
    <property type="molecule type" value="Genomic_DNA"/>
</dbReference>
<comment type="caution">
    <text evidence="2">The sequence shown here is derived from an EMBL/GenBank/DDBJ whole genome shotgun (WGS) entry which is preliminary data.</text>
</comment>
<proteinExistence type="predicted"/>
<evidence type="ECO:0000313" key="2">
    <source>
        <dbReference type="EMBL" id="TVU23201.1"/>
    </source>
</evidence>
<feature type="region of interest" description="Disordered" evidence="1">
    <location>
        <begin position="1"/>
        <end position="25"/>
    </location>
</feature>
<evidence type="ECO:0000313" key="3">
    <source>
        <dbReference type="Proteomes" id="UP000324897"/>
    </source>
</evidence>
<protein>
    <submittedName>
        <fullName evidence="2">Uncharacterized protein</fullName>
    </submittedName>
</protein>
<name>A0A5J9UIQ6_9POAL</name>
<evidence type="ECO:0000256" key="1">
    <source>
        <dbReference type="SAM" id="MobiDB-lite"/>
    </source>
</evidence>
<keyword evidence="3" id="KW-1185">Reference proteome</keyword>
<feature type="non-terminal residue" evidence="2">
    <location>
        <position position="1"/>
    </location>
</feature>
<feature type="compositionally biased region" description="Basic and acidic residues" evidence="1">
    <location>
        <begin position="10"/>
        <end position="25"/>
    </location>
</feature>
<dbReference type="Gramene" id="TVU23201">
    <property type="protein sequence ID" value="TVU23201"/>
    <property type="gene ID" value="EJB05_30236"/>
</dbReference>
<dbReference type="AlphaFoldDB" id="A0A5J9UIQ6"/>
<dbReference type="Proteomes" id="UP000324897">
    <property type="component" value="Unassembled WGS sequence"/>
</dbReference>
<sequence length="76" mass="8328">MVSTSVSRSEGPKESPSAERCDEEKNFRGMRHYEKHSGKSLWHNIFGKGSLTTGKNFVINIKGSDEASGVLATLQS</sequence>
<gene>
    <name evidence="2" type="ORF">EJB05_30236</name>
</gene>
<organism evidence="2 3">
    <name type="scientific">Eragrostis curvula</name>
    <name type="common">weeping love grass</name>
    <dbReference type="NCBI Taxonomy" id="38414"/>
    <lineage>
        <taxon>Eukaryota</taxon>
        <taxon>Viridiplantae</taxon>
        <taxon>Streptophyta</taxon>
        <taxon>Embryophyta</taxon>
        <taxon>Tracheophyta</taxon>
        <taxon>Spermatophyta</taxon>
        <taxon>Magnoliopsida</taxon>
        <taxon>Liliopsida</taxon>
        <taxon>Poales</taxon>
        <taxon>Poaceae</taxon>
        <taxon>PACMAD clade</taxon>
        <taxon>Chloridoideae</taxon>
        <taxon>Eragrostideae</taxon>
        <taxon>Eragrostidinae</taxon>
        <taxon>Eragrostis</taxon>
    </lineage>
</organism>
<accession>A0A5J9UIQ6</accession>
<reference evidence="2 3" key="1">
    <citation type="journal article" date="2019" name="Sci. Rep.">
        <title>A high-quality genome of Eragrostis curvula grass provides insights into Poaceae evolution and supports new strategies to enhance forage quality.</title>
        <authorList>
            <person name="Carballo J."/>
            <person name="Santos B.A.C.M."/>
            <person name="Zappacosta D."/>
            <person name="Garbus I."/>
            <person name="Selva J.P."/>
            <person name="Gallo C.A."/>
            <person name="Diaz A."/>
            <person name="Albertini E."/>
            <person name="Caccamo M."/>
            <person name="Echenique V."/>
        </authorList>
    </citation>
    <scope>NUCLEOTIDE SEQUENCE [LARGE SCALE GENOMIC DNA]</scope>
    <source>
        <strain evidence="3">cv. Victoria</strain>
        <tissue evidence="2">Leaf</tissue>
    </source>
</reference>